<sequence length="162" mass="18435">MTSVLQIVGYKNSGKTTLVEHLIRGFAKAGYRVGTVKHDAHQFDVDHDGTDTWRHRHAGAWMTAITSDHRTAVMEERHTPLNEILQRMTDMDIVLVEEFKQEKHPKIVMVRTEEDDKLVRQLVNVAAVVSWIPELKHDVPVFSIGDADRLTEWILKGIGSTS</sequence>
<dbReference type="InterPro" id="IPR004435">
    <property type="entry name" value="MobB_dom"/>
</dbReference>
<dbReference type="PANTHER" id="PTHR40072:SF1">
    <property type="entry name" value="MOLYBDOPTERIN-GUANINE DINUCLEOTIDE BIOSYNTHESIS ADAPTER PROTEIN"/>
    <property type="match status" value="1"/>
</dbReference>
<dbReference type="Pfam" id="PF03205">
    <property type="entry name" value="MobB"/>
    <property type="match status" value="1"/>
</dbReference>
<proteinExistence type="predicted"/>
<keyword evidence="3" id="KW-1185">Reference proteome</keyword>
<evidence type="ECO:0000313" key="3">
    <source>
        <dbReference type="Proteomes" id="UP001527882"/>
    </source>
</evidence>
<name>A0ABT4QEP0_9BACL</name>
<accession>A0ABT4QEP0</accession>
<gene>
    <name evidence="2" type="primary">mobB</name>
    <name evidence="2" type="ORF">O9H85_23145</name>
</gene>
<protein>
    <submittedName>
        <fullName evidence="2">Molybdopterin-guanine dinucleotide biosynthesis protein B</fullName>
    </submittedName>
</protein>
<dbReference type="CDD" id="cd03116">
    <property type="entry name" value="MobB"/>
    <property type="match status" value="1"/>
</dbReference>
<evidence type="ECO:0000259" key="1">
    <source>
        <dbReference type="Pfam" id="PF03205"/>
    </source>
</evidence>
<dbReference type="EMBL" id="JAQAGZ010000016">
    <property type="protein sequence ID" value="MCZ8515257.1"/>
    <property type="molecule type" value="Genomic_DNA"/>
</dbReference>
<dbReference type="Proteomes" id="UP001527882">
    <property type="component" value="Unassembled WGS sequence"/>
</dbReference>
<evidence type="ECO:0000313" key="2">
    <source>
        <dbReference type="EMBL" id="MCZ8515257.1"/>
    </source>
</evidence>
<dbReference type="NCBIfam" id="TIGR00176">
    <property type="entry name" value="mobB"/>
    <property type="match status" value="1"/>
</dbReference>
<dbReference type="Gene3D" id="3.40.50.300">
    <property type="entry name" value="P-loop containing nucleotide triphosphate hydrolases"/>
    <property type="match status" value="1"/>
</dbReference>
<reference evidence="2 3" key="1">
    <citation type="submission" date="2022-12" db="EMBL/GenBank/DDBJ databases">
        <title>Draft genome sequence of Paenibacillus sp. dW9.</title>
        <authorList>
            <person name="Choi E.-W."/>
            <person name="Kim D.-U."/>
        </authorList>
    </citation>
    <scope>NUCLEOTIDE SEQUENCE [LARGE SCALE GENOMIC DNA]</scope>
    <source>
        <strain evidence="3">dW9</strain>
    </source>
</reference>
<feature type="domain" description="Molybdopterin-guanine dinucleotide biosynthesis protein B (MobB)" evidence="1">
    <location>
        <begin position="4"/>
        <end position="131"/>
    </location>
</feature>
<dbReference type="RefSeq" id="WP_269883788.1">
    <property type="nucleotide sequence ID" value="NZ_JAQAGZ010000016.1"/>
</dbReference>
<comment type="caution">
    <text evidence="2">The sequence shown here is derived from an EMBL/GenBank/DDBJ whole genome shotgun (WGS) entry which is preliminary data.</text>
</comment>
<organism evidence="2 3">
    <name type="scientific">Paenibacillus gyeongsangnamensis</name>
    <dbReference type="NCBI Taxonomy" id="3388067"/>
    <lineage>
        <taxon>Bacteria</taxon>
        <taxon>Bacillati</taxon>
        <taxon>Bacillota</taxon>
        <taxon>Bacilli</taxon>
        <taxon>Bacillales</taxon>
        <taxon>Paenibacillaceae</taxon>
        <taxon>Paenibacillus</taxon>
    </lineage>
</organism>
<dbReference type="InterPro" id="IPR052539">
    <property type="entry name" value="MGD_biosynthesis_adapter"/>
</dbReference>
<dbReference type="PANTHER" id="PTHR40072">
    <property type="entry name" value="MOLYBDOPTERIN-GUANINE DINUCLEOTIDE BIOSYNTHESIS ADAPTER PROTEIN-RELATED"/>
    <property type="match status" value="1"/>
</dbReference>
<dbReference type="SUPFAM" id="SSF52540">
    <property type="entry name" value="P-loop containing nucleoside triphosphate hydrolases"/>
    <property type="match status" value="1"/>
</dbReference>
<dbReference type="InterPro" id="IPR027417">
    <property type="entry name" value="P-loop_NTPase"/>
</dbReference>